<evidence type="ECO:0000259" key="5">
    <source>
        <dbReference type="Pfam" id="PF04542"/>
    </source>
</evidence>
<keyword evidence="2" id="KW-0805">Transcription regulation</keyword>
<dbReference type="Gene3D" id="1.10.1740.10">
    <property type="match status" value="1"/>
</dbReference>
<name>A0ABR7G9K2_9FIRM</name>
<accession>A0ABR7G9K2</accession>
<dbReference type="InterPro" id="IPR013249">
    <property type="entry name" value="RNA_pol_sigma70_r4_t2"/>
</dbReference>
<evidence type="ECO:0000259" key="6">
    <source>
        <dbReference type="Pfam" id="PF08281"/>
    </source>
</evidence>
<evidence type="ECO:0000313" key="8">
    <source>
        <dbReference type="Proteomes" id="UP000631576"/>
    </source>
</evidence>
<dbReference type="InterPro" id="IPR007627">
    <property type="entry name" value="RNA_pol_sigma70_r2"/>
</dbReference>
<feature type="domain" description="RNA polymerase sigma-70 region 2" evidence="5">
    <location>
        <begin position="19"/>
        <end position="86"/>
    </location>
</feature>
<sequence>MEYLVKRAQKKDDQAFVQLIEMVKGDLYKVARSYLDSEADIADAIQDTIIVCYEKIDSLKERKYFKTWLIRILINKCNDILRKGKRECSYDVISEQGDAGMSTARYEFEELMNQLDEKYRTVLILYYAEGFKVREIAQLLEMEENTVKTRLSRGRKEVKKMHTMELAQGRR</sequence>
<evidence type="ECO:0000256" key="4">
    <source>
        <dbReference type="ARBA" id="ARBA00023163"/>
    </source>
</evidence>
<reference evidence="7 8" key="1">
    <citation type="submission" date="2020-08" db="EMBL/GenBank/DDBJ databases">
        <title>Genome public.</title>
        <authorList>
            <person name="Liu C."/>
            <person name="Sun Q."/>
        </authorList>
    </citation>
    <scope>NUCLEOTIDE SEQUENCE [LARGE SCALE GENOMIC DNA]</scope>
    <source>
        <strain evidence="7 8">NSJ-13</strain>
    </source>
</reference>
<dbReference type="PANTHER" id="PTHR43133:SF51">
    <property type="entry name" value="RNA POLYMERASE SIGMA FACTOR"/>
    <property type="match status" value="1"/>
</dbReference>
<keyword evidence="4" id="KW-0804">Transcription</keyword>
<evidence type="ECO:0000256" key="2">
    <source>
        <dbReference type="ARBA" id="ARBA00023015"/>
    </source>
</evidence>
<evidence type="ECO:0000313" key="7">
    <source>
        <dbReference type="EMBL" id="MBC5684122.1"/>
    </source>
</evidence>
<feature type="domain" description="RNA polymerase sigma factor 70 region 4 type 2" evidence="6">
    <location>
        <begin position="107"/>
        <end position="157"/>
    </location>
</feature>
<protein>
    <submittedName>
        <fullName evidence="7">Sigma-70 family RNA polymerase sigma factor</fullName>
    </submittedName>
</protein>
<dbReference type="InterPro" id="IPR039425">
    <property type="entry name" value="RNA_pol_sigma-70-like"/>
</dbReference>
<dbReference type="Pfam" id="PF04542">
    <property type="entry name" value="Sigma70_r2"/>
    <property type="match status" value="1"/>
</dbReference>
<dbReference type="NCBIfam" id="TIGR02937">
    <property type="entry name" value="sigma70-ECF"/>
    <property type="match status" value="1"/>
</dbReference>
<organism evidence="7 8">
    <name type="scientific">Ruminococcus hominis</name>
    <dbReference type="NCBI Taxonomy" id="2763065"/>
    <lineage>
        <taxon>Bacteria</taxon>
        <taxon>Bacillati</taxon>
        <taxon>Bacillota</taxon>
        <taxon>Clostridia</taxon>
        <taxon>Eubacteriales</taxon>
        <taxon>Oscillospiraceae</taxon>
        <taxon>Ruminococcus</taxon>
    </lineage>
</organism>
<keyword evidence="3" id="KW-0731">Sigma factor</keyword>
<dbReference type="InterPro" id="IPR013325">
    <property type="entry name" value="RNA_pol_sigma_r2"/>
</dbReference>
<dbReference type="PANTHER" id="PTHR43133">
    <property type="entry name" value="RNA POLYMERASE ECF-TYPE SIGMA FACTO"/>
    <property type="match status" value="1"/>
</dbReference>
<dbReference type="SUPFAM" id="SSF88659">
    <property type="entry name" value="Sigma3 and sigma4 domains of RNA polymerase sigma factors"/>
    <property type="match status" value="1"/>
</dbReference>
<comment type="caution">
    <text evidence="7">The sequence shown here is derived from an EMBL/GenBank/DDBJ whole genome shotgun (WGS) entry which is preliminary data.</text>
</comment>
<dbReference type="InterPro" id="IPR014284">
    <property type="entry name" value="RNA_pol_sigma-70_dom"/>
</dbReference>
<dbReference type="CDD" id="cd06171">
    <property type="entry name" value="Sigma70_r4"/>
    <property type="match status" value="1"/>
</dbReference>
<evidence type="ECO:0000256" key="3">
    <source>
        <dbReference type="ARBA" id="ARBA00023082"/>
    </source>
</evidence>
<dbReference type="SUPFAM" id="SSF88946">
    <property type="entry name" value="Sigma2 domain of RNA polymerase sigma factors"/>
    <property type="match status" value="1"/>
</dbReference>
<comment type="similarity">
    <text evidence="1">Belongs to the sigma-70 factor family. ECF subfamily.</text>
</comment>
<dbReference type="EMBL" id="JACOPE010000001">
    <property type="protein sequence ID" value="MBC5684122.1"/>
    <property type="molecule type" value="Genomic_DNA"/>
</dbReference>
<dbReference type="InterPro" id="IPR036388">
    <property type="entry name" value="WH-like_DNA-bd_sf"/>
</dbReference>
<dbReference type="Gene3D" id="1.10.10.10">
    <property type="entry name" value="Winged helix-like DNA-binding domain superfamily/Winged helix DNA-binding domain"/>
    <property type="match status" value="1"/>
</dbReference>
<dbReference type="Proteomes" id="UP000631576">
    <property type="component" value="Unassembled WGS sequence"/>
</dbReference>
<dbReference type="InterPro" id="IPR013324">
    <property type="entry name" value="RNA_pol_sigma_r3/r4-like"/>
</dbReference>
<dbReference type="Pfam" id="PF08281">
    <property type="entry name" value="Sigma70_r4_2"/>
    <property type="match status" value="1"/>
</dbReference>
<dbReference type="RefSeq" id="WP_186865251.1">
    <property type="nucleotide sequence ID" value="NZ_JACOPE010000001.1"/>
</dbReference>
<keyword evidence="8" id="KW-1185">Reference proteome</keyword>
<proteinExistence type="inferred from homology"/>
<gene>
    <name evidence="7" type="ORF">H8S40_11230</name>
</gene>
<evidence type="ECO:0000256" key="1">
    <source>
        <dbReference type="ARBA" id="ARBA00010641"/>
    </source>
</evidence>